<sequence length="61" mass="7066">MGRVGLPLSRATAQLRRWRQLSRDRAELARLSDACLRDIGLSRADVMLESSRPFWDDPLKR</sequence>
<evidence type="ECO:0000259" key="1">
    <source>
        <dbReference type="Pfam" id="PF06568"/>
    </source>
</evidence>
<evidence type="ECO:0000313" key="3">
    <source>
        <dbReference type="Proteomes" id="UP000078354"/>
    </source>
</evidence>
<protein>
    <recommendedName>
        <fullName evidence="1">YjiS-like domain-containing protein</fullName>
    </recommendedName>
</protein>
<name>A0A191Z2T7_9PSED</name>
<organism evidence="2 3">
    <name type="scientific">Pseudomonas silesiensis</name>
    <dbReference type="NCBI Taxonomy" id="1853130"/>
    <lineage>
        <taxon>Bacteria</taxon>
        <taxon>Pseudomonadati</taxon>
        <taxon>Pseudomonadota</taxon>
        <taxon>Gammaproteobacteria</taxon>
        <taxon>Pseudomonadales</taxon>
        <taxon>Pseudomonadaceae</taxon>
        <taxon>Pseudomonas</taxon>
    </lineage>
</organism>
<dbReference type="EMBL" id="CP014870">
    <property type="protein sequence ID" value="ANJ59288.1"/>
    <property type="molecule type" value="Genomic_DNA"/>
</dbReference>
<dbReference type="Pfam" id="PF06568">
    <property type="entry name" value="YjiS-like"/>
    <property type="match status" value="1"/>
</dbReference>
<accession>A0A191Z2T7</accession>
<feature type="domain" description="YjiS-like" evidence="1">
    <location>
        <begin position="13"/>
        <end position="46"/>
    </location>
</feature>
<evidence type="ECO:0000313" key="2">
    <source>
        <dbReference type="EMBL" id="ANJ59288.1"/>
    </source>
</evidence>
<proteinExistence type="predicted"/>
<gene>
    <name evidence="2" type="ORF">PMA3_07700</name>
</gene>
<dbReference type="KEGG" id="psil:PMA3_07700"/>
<dbReference type="InterPro" id="IPR009506">
    <property type="entry name" value="YjiS-like"/>
</dbReference>
<reference evidence="2 3" key="1">
    <citation type="journal article" date="2018" name="Syst. Appl. Microbiol.">
        <title>Pseudomonas silesiensis sp. nov. strain A3T isolated from a biological pesticide sewage treatment plant and analysis of the complete genome sequence.</title>
        <authorList>
            <person name="Kaminski M.A."/>
            <person name="Furmanczyk E.M."/>
            <person name="Sobczak A."/>
            <person name="Dziembowski A."/>
            <person name="Lipinski L."/>
        </authorList>
    </citation>
    <scope>NUCLEOTIDE SEQUENCE [LARGE SCALE GENOMIC DNA]</scope>
    <source>
        <strain evidence="2 3">A3</strain>
    </source>
</reference>
<dbReference type="AlphaFoldDB" id="A0A191Z2T7"/>
<keyword evidence="3" id="KW-1185">Reference proteome</keyword>
<dbReference type="Proteomes" id="UP000078354">
    <property type="component" value="Chromosome"/>
</dbReference>
<dbReference type="STRING" id="1853130.PMA3_07700"/>